<dbReference type="EMBL" id="QXJK01000003">
    <property type="protein sequence ID" value="RIX35594.1"/>
    <property type="molecule type" value="Genomic_DNA"/>
</dbReference>
<dbReference type="OrthoDB" id="9790578at2"/>
<dbReference type="STRING" id="1451189.CFAL_05140"/>
<accession>A0A418Q7W5</accession>
<organism evidence="1 2">
    <name type="scientific">Corynebacterium falsenii</name>
    <dbReference type="NCBI Taxonomy" id="108486"/>
    <lineage>
        <taxon>Bacteria</taxon>
        <taxon>Bacillati</taxon>
        <taxon>Actinomycetota</taxon>
        <taxon>Actinomycetes</taxon>
        <taxon>Mycobacteriales</taxon>
        <taxon>Corynebacteriaceae</taxon>
        <taxon>Corynebacterium</taxon>
    </lineage>
</organism>
<gene>
    <name evidence="1" type="ORF">D3M95_03500</name>
</gene>
<keyword evidence="2" id="KW-1185">Reference proteome</keyword>
<evidence type="ECO:0000313" key="2">
    <source>
        <dbReference type="Proteomes" id="UP000285278"/>
    </source>
</evidence>
<reference evidence="1 2" key="1">
    <citation type="submission" date="2018-09" db="EMBL/GenBank/DDBJ databases">
        <title>Optimization and identification of Corynebacterium falsenii FN1-14 from fish paste.</title>
        <authorList>
            <person name="Daroonpunt R."/>
            <person name="Tanasupawat S."/>
        </authorList>
    </citation>
    <scope>NUCLEOTIDE SEQUENCE [LARGE SCALE GENOMIC DNA]</scope>
    <source>
        <strain evidence="1 2">FN1-14</strain>
    </source>
</reference>
<protein>
    <submittedName>
        <fullName evidence="1">3-methyladenine DNA glycosylase</fullName>
    </submittedName>
</protein>
<dbReference type="AlphaFoldDB" id="A0A418Q7W5"/>
<dbReference type="RefSeq" id="WP_039910907.1">
    <property type="nucleotide sequence ID" value="NZ_CBCRUA010000005.1"/>
</dbReference>
<dbReference type="Proteomes" id="UP000285278">
    <property type="component" value="Unassembled WGS sequence"/>
</dbReference>
<evidence type="ECO:0000313" key="1">
    <source>
        <dbReference type="EMBL" id="RIX35594.1"/>
    </source>
</evidence>
<comment type="caution">
    <text evidence="1">The sequence shown here is derived from an EMBL/GenBank/DDBJ whole genome shotgun (WGS) entry which is preliminary data.</text>
</comment>
<name>A0A418Q7W5_9CORY</name>
<proteinExistence type="predicted"/>
<sequence length="325" mass="36996">MTNSPIRRVLTAGEWTARQQAHRARVEELTAAHLRRRSHGERHPVWDFMFNYYPTTPAKLGRWHPGAGVGLEVPSDSASEQGAGAPSRSLPSFKDQYGWWEWERCGVDYEGHAEEGTAWALDVTAHLDQRGKTIDYIERLLRATAGRAPQLGCFGLHEWAMVYRDTPRHPEPLRLGREETDAVVEASQLKCTHIDAFRFFTREAAPRNAHAPTRETQIQMEQPGCLHATMDLYKWATKLGPLVPGELWLETFELACDVRRLDMEASPYDLREWGFDPVRIETPAGRAEYVRRQQGLMERGQRMRVELLDVIAEAREIAGATAAAR</sequence>